<protein>
    <submittedName>
        <fullName evidence="1">Uncharacterized protein</fullName>
    </submittedName>
</protein>
<evidence type="ECO:0000313" key="2">
    <source>
        <dbReference type="Proteomes" id="UP001327093"/>
    </source>
</evidence>
<dbReference type="Proteomes" id="UP001327093">
    <property type="component" value="Unassembled WGS sequence"/>
</dbReference>
<reference evidence="1 2" key="1">
    <citation type="submission" date="2023-10" db="EMBL/GenBank/DDBJ databases">
        <title>Saccharopolyspora sp. nov., isolated from mangrove soil.</title>
        <authorList>
            <person name="Lu Y."/>
            <person name="Liu W."/>
        </authorList>
    </citation>
    <scope>NUCLEOTIDE SEQUENCE [LARGE SCALE GENOMIC DNA]</scope>
    <source>
        <strain evidence="1 2">S2-29</strain>
    </source>
</reference>
<gene>
    <name evidence="1" type="ORF">R4I43_03770</name>
</gene>
<proteinExistence type="predicted"/>
<organism evidence="1 2">
    <name type="scientific">Saccharopolyspora mangrovi</name>
    <dbReference type="NCBI Taxonomy" id="3082379"/>
    <lineage>
        <taxon>Bacteria</taxon>
        <taxon>Bacillati</taxon>
        <taxon>Actinomycetota</taxon>
        <taxon>Actinomycetes</taxon>
        <taxon>Pseudonocardiales</taxon>
        <taxon>Pseudonocardiaceae</taxon>
        <taxon>Saccharopolyspora</taxon>
    </lineage>
</organism>
<name>A0ABU6A4X3_9PSEU</name>
<dbReference type="EMBL" id="JAWLNX010000002">
    <property type="protein sequence ID" value="MEB3366513.1"/>
    <property type="molecule type" value="Genomic_DNA"/>
</dbReference>
<comment type="caution">
    <text evidence="1">The sequence shown here is derived from an EMBL/GenBank/DDBJ whole genome shotgun (WGS) entry which is preliminary data.</text>
</comment>
<keyword evidence="2" id="KW-1185">Reference proteome</keyword>
<sequence length="74" mass="8181">MESDEAEPAEWQRLVDPWITNEHRRGLGETNKAATAGQMELFPLNPDDISVPSPGSGDEGDLAFELGTVVRWSR</sequence>
<accession>A0ABU6A4X3</accession>
<evidence type="ECO:0000313" key="1">
    <source>
        <dbReference type="EMBL" id="MEB3366513.1"/>
    </source>
</evidence>
<dbReference type="RefSeq" id="WP_324264085.1">
    <property type="nucleotide sequence ID" value="NZ_JAWLNX010000002.1"/>
</dbReference>